<feature type="domain" description="Antigen I/II N-terminal" evidence="3">
    <location>
        <begin position="62"/>
        <end position="161"/>
    </location>
</feature>
<feature type="compositionally biased region" description="Basic and acidic residues" evidence="1">
    <location>
        <begin position="42"/>
        <end position="53"/>
    </location>
</feature>
<keyword evidence="5" id="KW-1185">Reference proteome</keyword>
<gene>
    <name evidence="4" type="ORF">GCM10008986_18900</name>
</gene>
<keyword evidence="2" id="KW-0732">Signal</keyword>
<reference evidence="4 5" key="1">
    <citation type="journal article" date="2019" name="Int. J. Syst. Evol. Microbiol.">
        <title>The Global Catalogue of Microorganisms (GCM) 10K type strain sequencing project: providing services to taxonomists for standard genome sequencing and annotation.</title>
        <authorList>
            <consortium name="The Broad Institute Genomics Platform"/>
            <consortium name="The Broad Institute Genome Sequencing Center for Infectious Disease"/>
            <person name="Wu L."/>
            <person name="Ma J."/>
        </authorList>
    </citation>
    <scope>NUCLEOTIDE SEQUENCE [LARGE SCALE GENOMIC DNA]</scope>
    <source>
        <strain evidence="4 5">JCM 12389</strain>
    </source>
</reference>
<dbReference type="Proteomes" id="UP001500880">
    <property type="component" value="Unassembled WGS sequence"/>
</dbReference>
<protein>
    <recommendedName>
        <fullName evidence="3">Antigen I/II N-terminal domain-containing protein</fullName>
    </recommendedName>
</protein>
<feature type="chain" id="PRO_5047004691" description="Antigen I/II N-terminal domain-containing protein" evidence="2">
    <location>
        <begin position="26"/>
        <end position="213"/>
    </location>
</feature>
<dbReference type="EMBL" id="BAAADO010000003">
    <property type="protein sequence ID" value="GAA0492741.1"/>
    <property type="molecule type" value="Genomic_DNA"/>
</dbReference>
<evidence type="ECO:0000256" key="2">
    <source>
        <dbReference type="SAM" id="SignalP"/>
    </source>
</evidence>
<feature type="signal peptide" evidence="2">
    <location>
        <begin position="1"/>
        <end position="25"/>
    </location>
</feature>
<evidence type="ECO:0000259" key="3">
    <source>
        <dbReference type="Pfam" id="PF18652"/>
    </source>
</evidence>
<feature type="region of interest" description="Disordered" evidence="1">
    <location>
        <begin position="21"/>
        <end position="53"/>
    </location>
</feature>
<evidence type="ECO:0000313" key="5">
    <source>
        <dbReference type="Proteomes" id="UP001500880"/>
    </source>
</evidence>
<feature type="compositionally biased region" description="Polar residues" evidence="1">
    <location>
        <begin position="21"/>
        <end position="38"/>
    </location>
</feature>
<evidence type="ECO:0000313" key="4">
    <source>
        <dbReference type="EMBL" id="GAA0492741.1"/>
    </source>
</evidence>
<dbReference type="InterPro" id="IPR041324">
    <property type="entry name" value="AgI/II_N"/>
</dbReference>
<proteinExistence type="predicted"/>
<dbReference type="RefSeq" id="WP_343840066.1">
    <property type="nucleotide sequence ID" value="NZ_BAAADO010000003.1"/>
</dbReference>
<evidence type="ECO:0000256" key="1">
    <source>
        <dbReference type="SAM" id="MobiDB-lite"/>
    </source>
</evidence>
<accession>A0ABN1B9E8</accession>
<sequence>MKKTSYVLLIVLLTFLTACSSNDEADNNGENKTQTEESANTDEQKSTNEEGKVDVDKNLLSVEVTLPASMFENQDPEEVIASAEEDGIKVTENDDGSYTYKMSKAKHKEMMAEMGTEVKNTVDEMVSSGDYTSIKDITYNNDFSEFTMVVEREAYENSMDAFAAMGLGMSGMMYQLFDGADPDEYSVAISLKDEASGEVFNQVKYPEALEETE</sequence>
<organism evidence="4 5">
    <name type="scientific">Salinibacillus aidingensis</name>
    <dbReference type="NCBI Taxonomy" id="237684"/>
    <lineage>
        <taxon>Bacteria</taxon>
        <taxon>Bacillati</taxon>
        <taxon>Bacillota</taxon>
        <taxon>Bacilli</taxon>
        <taxon>Bacillales</taxon>
        <taxon>Bacillaceae</taxon>
        <taxon>Salinibacillus</taxon>
    </lineage>
</organism>
<name>A0ABN1B9E8_9BACI</name>
<comment type="caution">
    <text evidence="4">The sequence shown here is derived from an EMBL/GenBank/DDBJ whole genome shotgun (WGS) entry which is preliminary data.</text>
</comment>
<dbReference type="Pfam" id="PF18652">
    <property type="entry name" value="Adhesin_P1_N"/>
    <property type="match status" value="1"/>
</dbReference>
<dbReference type="PROSITE" id="PS51257">
    <property type="entry name" value="PROKAR_LIPOPROTEIN"/>
    <property type="match status" value="1"/>
</dbReference>